<proteinExistence type="predicted"/>
<keyword evidence="1" id="KW-1133">Transmembrane helix</keyword>
<dbReference type="Proteomes" id="UP000676996">
    <property type="component" value="Unassembled WGS sequence"/>
</dbReference>
<evidence type="ECO:0000256" key="1">
    <source>
        <dbReference type="SAM" id="Phobius"/>
    </source>
</evidence>
<keyword evidence="1" id="KW-0812">Transmembrane</keyword>
<feature type="transmembrane region" description="Helical" evidence="1">
    <location>
        <begin position="120"/>
        <end position="147"/>
    </location>
</feature>
<feature type="transmembrane region" description="Helical" evidence="1">
    <location>
        <begin position="88"/>
        <end position="108"/>
    </location>
</feature>
<dbReference type="EMBL" id="JAGRQC010000002">
    <property type="protein sequence ID" value="MBR0552613.1"/>
    <property type="molecule type" value="Genomic_DNA"/>
</dbReference>
<accession>A0A8T4IDM4</accession>
<evidence type="ECO:0000313" key="2">
    <source>
        <dbReference type="EMBL" id="MBR0552613.1"/>
    </source>
</evidence>
<organism evidence="2 3">
    <name type="scientific">Stakelama marina</name>
    <dbReference type="NCBI Taxonomy" id="2826939"/>
    <lineage>
        <taxon>Bacteria</taxon>
        <taxon>Pseudomonadati</taxon>
        <taxon>Pseudomonadota</taxon>
        <taxon>Alphaproteobacteria</taxon>
        <taxon>Sphingomonadales</taxon>
        <taxon>Sphingomonadaceae</taxon>
        <taxon>Stakelama</taxon>
    </lineage>
</organism>
<gene>
    <name evidence="2" type="ORF">J7S20_08860</name>
</gene>
<dbReference type="RefSeq" id="WP_284053885.1">
    <property type="nucleotide sequence ID" value="NZ_JAGRQC010000002.1"/>
</dbReference>
<sequence>MKARPLAWIGGSATMLLTIAAYMAVGRIYSDAKAIDLIGQLAQSALYFGSAIATASATTLALMLTLIGMARRSEAEFSDEFYRNVYRISALSTATLLGAVVLLLLLTLPVGEFDNLSAPWFIWLYRIQFAMVGILSSLLVATVLLVFATVRAVIINITPADVV</sequence>
<comment type="caution">
    <text evidence="2">The sequence shown here is derived from an EMBL/GenBank/DDBJ whole genome shotgun (WGS) entry which is preliminary data.</text>
</comment>
<keyword evidence="1" id="KW-0472">Membrane</keyword>
<name>A0A8T4IDM4_9SPHN</name>
<keyword evidence="3" id="KW-1185">Reference proteome</keyword>
<feature type="transmembrane region" description="Helical" evidence="1">
    <location>
        <begin position="7"/>
        <end position="25"/>
    </location>
</feature>
<reference evidence="2" key="1">
    <citation type="submission" date="2021-04" db="EMBL/GenBank/DDBJ databases">
        <title>Ouciella asimina sp. nov., isolated from the surface seawater in the hydrothermal field of Okinawa Trough.</title>
        <authorList>
            <person name="Shuang W."/>
        </authorList>
    </citation>
    <scope>NUCLEOTIDE SEQUENCE</scope>
    <source>
        <strain evidence="2">LXI357</strain>
    </source>
</reference>
<feature type="transmembrane region" description="Helical" evidence="1">
    <location>
        <begin position="45"/>
        <end position="67"/>
    </location>
</feature>
<dbReference type="AlphaFoldDB" id="A0A8T4IDM4"/>
<evidence type="ECO:0000313" key="3">
    <source>
        <dbReference type="Proteomes" id="UP000676996"/>
    </source>
</evidence>
<protein>
    <submittedName>
        <fullName evidence="2">Uncharacterized protein</fullName>
    </submittedName>
</protein>